<evidence type="ECO:0000256" key="7">
    <source>
        <dbReference type="HAMAP-Rule" id="MF_00054"/>
    </source>
</evidence>
<dbReference type="SUPFAM" id="SSF54980">
    <property type="entry name" value="EF-G C-terminal domain-like"/>
    <property type="match status" value="2"/>
</dbReference>
<dbReference type="Proteomes" id="UP000037020">
    <property type="component" value="Unassembled WGS sequence"/>
</dbReference>
<dbReference type="NCBIfam" id="NF009381">
    <property type="entry name" value="PRK12740.1-5"/>
    <property type="match status" value="1"/>
</dbReference>
<keyword evidence="3 7" id="KW-0251">Elongation factor</keyword>
<dbReference type="CDD" id="cd03713">
    <property type="entry name" value="EFG_mtEFG_C"/>
    <property type="match status" value="1"/>
</dbReference>
<comment type="caution">
    <text evidence="10">The sequence shown here is derived from an EMBL/GenBank/DDBJ whole genome shotgun (WGS) entry which is preliminary data.</text>
</comment>
<dbReference type="PANTHER" id="PTHR43261:SF1">
    <property type="entry name" value="RIBOSOME-RELEASING FACTOR 2, MITOCHONDRIAL"/>
    <property type="match status" value="1"/>
</dbReference>
<dbReference type="NCBIfam" id="NF009379">
    <property type="entry name" value="PRK12740.1-3"/>
    <property type="match status" value="1"/>
</dbReference>
<proteinExistence type="inferred from homology"/>
<comment type="function">
    <text evidence="6 7">Catalyzes the GTP-dependent ribosomal translocation step during translation elongation. During this step, the ribosome changes from the pre-translocational (PRE) to the post-translocational (POST) state as the newly formed A-site-bound peptidyl-tRNA and P-site-bound deacylated tRNA move to the P and E sites, respectively. Catalyzes the coordinated movement of the two tRNA molecules, the mRNA and conformational changes in the ribosome.</text>
</comment>
<dbReference type="Pfam" id="PF22042">
    <property type="entry name" value="EF-G_D2"/>
    <property type="match status" value="1"/>
</dbReference>
<dbReference type="InterPro" id="IPR004540">
    <property type="entry name" value="Transl_elong_EFG/EF2"/>
</dbReference>
<dbReference type="InterPro" id="IPR014721">
    <property type="entry name" value="Ribsml_uS5_D2-typ_fold_subgr"/>
</dbReference>
<dbReference type="PRINTS" id="PR00315">
    <property type="entry name" value="ELONGATNFCT"/>
</dbReference>
<keyword evidence="4 7" id="KW-0648">Protein biosynthesis</keyword>
<comment type="similarity">
    <text evidence="1 7">Belongs to the TRAFAC class translation factor GTPase superfamily. Classic translation factor GTPase family. EF-G/EF-2 subfamily.</text>
</comment>
<feature type="binding site" evidence="7">
    <location>
        <begin position="18"/>
        <end position="25"/>
    </location>
    <ligand>
        <name>GTP</name>
        <dbReference type="ChEBI" id="CHEBI:37565"/>
    </ligand>
</feature>
<keyword evidence="2 7" id="KW-0547">Nucleotide-binding</keyword>
<dbReference type="CDD" id="cd04088">
    <property type="entry name" value="EFG_mtEFG_II"/>
    <property type="match status" value="1"/>
</dbReference>
<dbReference type="Pfam" id="PF00679">
    <property type="entry name" value="EFG_C"/>
    <property type="match status" value="1"/>
</dbReference>
<dbReference type="HAMAP" id="MF_00054_B">
    <property type="entry name" value="EF_G_EF_2_B"/>
    <property type="match status" value="1"/>
</dbReference>
<dbReference type="InterPro" id="IPR035647">
    <property type="entry name" value="EFG_III/V"/>
</dbReference>
<dbReference type="InterPro" id="IPR053905">
    <property type="entry name" value="EF-G-like_DII"/>
</dbReference>
<keyword evidence="5 7" id="KW-0342">GTP-binding</keyword>
<dbReference type="SUPFAM" id="SSF52540">
    <property type="entry name" value="P-loop containing nucleoside triphosphate hydrolases"/>
    <property type="match status" value="1"/>
</dbReference>
<accession>A0ABR5IRM0</accession>
<dbReference type="Gene3D" id="3.30.70.240">
    <property type="match status" value="1"/>
</dbReference>
<dbReference type="SUPFAM" id="SSF54211">
    <property type="entry name" value="Ribosomal protein S5 domain 2-like"/>
    <property type="match status" value="1"/>
</dbReference>
<dbReference type="CDD" id="cd16262">
    <property type="entry name" value="EFG_III"/>
    <property type="match status" value="1"/>
</dbReference>
<dbReference type="NCBIfam" id="TIGR00484">
    <property type="entry name" value="EF-G"/>
    <property type="match status" value="1"/>
</dbReference>
<dbReference type="EMBL" id="LGUT01004517">
    <property type="protein sequence ID" value="KOG47805.1"/>
    <property type="molecule type" value="Genomic_DNA"/>
</dbReference>
<dbReference type="InterPro" id="IPR009000">
    <property type="entry name" value="Transl_B-barrel_sf"/>
</dbReference>
<evidence type="ECO:0000256" key="3">
    <source>
        <dbReference type="ARBA" id="ARBA00022768"/>
    </source>
</evidence>
<dbReference type="GO" id="GO:0003746">
    <property type="term" value="F:translation elongation factor activity"/>
    <property type="evidence" value="ECO:0007669"/>
    <property type="project" value="UniProtKB-KW"/>
</dbReference>
<dbReference type="InterPro" id="IPR047872">
    <property type="entry name" value="EFG_IV"/>
</dbReference>
<dbReference type="RefSeq" id="WP_030890784.1">
    <property type="nucleotide sequence ID" value="NZ_JBEZAH010000014.1"/>
</dbReference>
<dbReference type="Pfam" id="PF00009">
    <property type="entry name" value="GTP_EFTU"/>
    <property type="match status" value="1"/>
</dbReference>
<dbReference type="InterPro" id="IPR020568">
    <property type="entry name" value="Ribosomal_Su5_D2-typ_SF"/>
</dbReference>
<dbReference type="Gene3D" id="3.30.230.10">
    <property type="match status" value="1"/>
</dbReference>
<dbReference type="InterPro" id="IPR041095">
    <property type="entry name" value="EFG_II"/>
</dbReference>
<feature type="domain" description="Tr-type G" evidence="9">
    <location>
        <begin position="9"/>
        <end position="296"/>
    </location>
</feature>
<dbReference type="InterPro" id="IPR031157">
    <property type="entry name" value="G_TR_CS"/>
</dbReference>
<organism evidence="10 11">
    <name type="scientific">Streptomyces varsoviensis</name>
    <dbReference type="NCBI Taxonomy" id="67373"/>
    <lineage>
        <taxon>Bacteria</taxon>
        <taxon>Bacillati</taxon>
        <taxon>Actinomycetota</taxon>
        <taxon>Actinomycetes</taxon>
        <taxon>Kitasatosporales</taxon>
        <taxon>Streptomycetaceae</taxon>
        <taxon>Streptomyces</taxon>
    </lineage>
</organism>
<evidence type="ECO:0000256" key="6">
    <source>
        <dbReference type="ARBA" id="ARBA00024731"/>
    </source>
</evidence>
<evidence type="ECO:0000313" key="11">
    <source>
        <dbReference type="Proteomes" id="UP000037020"/>
    </source>
</evidence>
<name>A0ABR5IRM0_9ACTN</name>
<evidence type="ECO:0000256" key="2">
    <source>
        <dbReference type="ARBA" id="ARBA00022741"/>
    </source>
</evidence>
<dbReference type="InterPro" id="IPR005225">
    <property type="entry name" value="Small_GTP-bd"/>
</dbReference>
<evidence type="ECO:0000256" key="5">
    <source>
        <dbReference type="ARBA" id="ARBA00023134"/>
    </source>
</evidence>
<gene>
    <name evidence="7 10" type="primary">fusA</name>
    <name evidence="10" type="ORF">ADK38_45810</name>
</gene>
<dbReference type="Gene3D" id="2.40.30.10">
    <property type="entry name" value="Translation factors"/>
    <property type="match status" value="1"/>
</dbReference>
<dbReference type="PROSITE" id="PS00301">
    <property type="entry name" value="G_TR_1"/>
    <property type="match status" value="1"/>
</dbReference>
<comment type="subcellular location">
    <subcellularLocation>
        <location evidence="7">Cytoplasm</location>
    </subcellularLocation>
</comment>
<dbReference type="SUPFAM" id="SSF50447">
    <property type="entry name" value="Translation proteins"/>
    <property type="match status" value="1"/>
</dbReference>
<keyword evidence="11" id="KW-1185">Reference proteome</keyword>
<dbReference type="Gene3D" id="3.30.70.870">
    <property type="entry name" value="Elongation Factor G (Translational Gtpase), domain 3"/>
    <property type="match status" value="1"/>
</dbReference>
<dbReference type="InterPro" id="IPR027417">
    <property type="entry name" value="P-loop_NTPase"/>
</dbReference>
<dbReference type="PROSITE" id="PS51722">
    <property type="entry name" value="G_TR_2"/>
    <property type="match status" value="1"/>
</dbReference>
<dbReference type="CDD" id="cd01886">
    <property type="entry name" value="EF-G"/>
    <property type="match status" value="1"/>
</dbReference>
<dbReference type="SMART" id="SM00838">
    <property type="entry name" value="EFG_C"/>
    <property type="match status" value="1"/>
</dbReference>
<protein>
    <recommendedName>
        <fullName evidence="7 8">Elongation factor G</fullName>
        <shortName evidence="7">EF-G</shortName>
    </recommendedName>
</protein>
<dbReference type="InterPro" id="IPR000795">
    <property type="entry name" value="T_Tr_GTP-bd_dom"/>
</dbReference>
<evidence type="ECO:0000313" key="10">
    <source>
        <dbReference type="EMBL" id="KOG47805.1"/>
    </source>
</evidence>
<dbReference type="NCBIfam" id="TIGR00231">
    <property type="entry name" value="small_GTP"/>
    <property type="match status" value="1"/>
</dbReference>
<dbReference type="CDD" id="cd01434">
    <property type="entry name" value="EFG_mtEFG1_IV"/>
    <property type="match status" value="1"/>
</dbReference>
<reference evidence="10 11" key="1">
    <citation type="submission" date="2015-07" db="EMBL/GenBank/DDBJ databases">
        <authorList>
            <person name="Ju K.-S."/>
            <person name="Doroghazi J.R."/>
            <person name="Metcalf W.W."/>
        </authorList>
    </citation>
    <scope>NUCLEOTIDE SEQUENCE [LARGE SCALE GENOMIC DNA]</scope>
    <source>
        <strain evidence="10 11">NRRL B-3589</strain>
    </source>
</reference>
<dbReference type="Gene3D" id="3.40.50.300">
    <property type="entry name" value="P-loop containing nucleotide triphosphate hydrolases"/>
    <property type="match status" value="1"/>
</dbReference>
<dbReference type="InterPro" id="IPR035649">
    <property type="entry name" value="EFG_V"/>
</dbReference>
<dbReference type="SMART" id="SM00889">
    <property type="entry name" value="EFG_IV"/>
    <property type="match status" value="1"/>
</dbReference>
<evidence type="ECO:0000256" key="4">
    <source>
        <dbReference type="ARBA" id="ARBA00022917"/>
    </source>
</evidence>
<dbReference type="InterPro" id="IPR000640">
    <property type="entry name" value="EFG_V-like"/>
</dbReference>
<dbReference type="InterPro" id="IPR005517">
    <property type="entry name" value="Transl_elong_EFG/EF2_IV"/>
</dbReference>
<sequence>MATTSLDLAKVRNIGIMAHIDAGKTTTTERILFYTGVSYKIGEVHDGAATMDWMEQEQERGITITSAATTCHWPLNDVDHTINIIDTPGHVDFTVEVERSLRVLDGAVTVFDGVAGVEPQSETVWRQADRYGVPRICFVNKLDRTGAEFHRCVDMIVDRLGAVPLVMQLPIGTEADFKGVVDLVAMKALVWNAEAAKGEMYDTVDIPETHAEAAEEWRGKLLEAVAENDEAMMELYLEGQEPTQDQLIEAIRRITIASTGAEGTVTVTPVFCGTAFKNKGVQPLLDAVVRYLPSPLDVDAVEGHSVKDEDEVIKRRPSEDEPFAGLAFKIASDPHLGKLTFVRVYSGRMETGAQVLNSVKGKKERIGKIYRMHANKREEIEGVGAGDIVAVMGLKQTTTGETLCDAGQPVILESMNFPAPVIEVAIEPKSKGDQEKLGVAIQRLAEEDPSFQVVTDEETGQTIIKGMGELHLDVLVDRMRREFRVEANVGKPQVAYRETLRKAVERIDYTHKKQTGGSGQFAKVQMAIEPLEGDGYEFENKVTGGRIPREYIPSVDQGCQEAMQFGVLAGYPLTGVKVTLLDGAFHDVDSSEMAFKIAGSMAFKEGARKASPALLEPMMAVEVTTPEDYMGDVIGDINSRRGQIQSMEDRSGAKLVKGLVPLSEMFGYVGDLRSKTSGRASYSMQFDSYAEVPRNVAEEIIAKAKGE</sequence>
<dbReference type="PANTHER" id="PTHR43261">
    <property type="entry name" value="TRANSLATION ELONGATION FACTOR G-RELATED"/>
    <property type="match status" value="1"/>
</dbReference>
<evidence type="ECO:0000259" key="9">
    <source>
        <dbReference type="PROSITE" id="PS51722"/>
    </source>
</evidence>
<keyword evidence="7" id="KW-0963">Cytoplasm</keyword>
<dbReference type="Pfam" id="PF03764">
    <property type="entry name" value="EFG_IV"/>
    <property type="match status" value="1"/>
</dbReference>
<feature type="binding site" evidence="7">
    <location>
        <begin position="86"/>
        <end position="90"/>
    </location>
    <ligand>
        <name>GTP</name>
        <dbReference type="ChEBI" id="CHEBI:37565"/>
    </ligand>
</feature>
<evidence type="ECO:0000256" key="1">
    <source>
        <dbReference type="ARBA" id="ARBA00005870"/>
    </source>
</evidence>
<dbReference type="Pfam" id="PF14492">
    <property type="entry name" value="EFG_III"/>
    <property type="match status" value="1"/>
</dbReference>
<evidence type="ECO:0000256" key="8">
    <source>
        <dbReference type="NCBIfam" id="TIGR00484"/>
    </source>
</evidence>
<feature type="binding site" evidence="7">
    <location>
        <begin position="140"/>
        <end position="143"/>
    </location>
    <ligand>
        <name>GTP</name>
        <dbReference type="ChEBI" id="CHEBI:37565"/>
    </ligand>
</feature>
<dbReference type="InterPro" id="IPR009022">
    <property type="entry name" value="EFG_III"/>
</dbReference>